<proteinExistence type="inferred from homology"/>
<keyword evidence="10" id="KW-1185">Reference proteome</keyword>
<evidence type="ECO:0000313" key="9">
    <source>
        <dbReference type="EMBL" id="GAA0580783.1"/>
    </source>
</evidence>
<evidence type="ECO:0000313" key="10">
    <source>
        <dbReference type="Proteomes" id="UP001501588"/>
    </source>
</evidence>
<comment type="cofactor">
    <cofactor evidence="7">
        <name>Zn(2+)</name>
        <dbReference type="ChEBI" id="CHEBI:29105"/>
    </cofactor>
    <text evidence="7">Binds 1 zinc ion.</text>
</comment>
<comment type="caution">
    <text evidence="9">The sequence shown here is derived from an EMBL/GenBank/DDBJ whole genome shotgun (WGS) entry which is preliminary data.</text>
</comment>
<feature type="region of interest" description="Disordered" evidence="8">
    <location>
        <begin position="1"/>
        <end position="23"/>
    </location>
</feature>
<keyword evidence="3 7" id="KW-0479">Metal-binding</keyword>
<evidence type="ECO:0000256" key="8">
    <source>
        <dbReference type="SAM" id="MobiDB-lite"/>
    </source>
</evidence>
<sequence length="183" mass="19065">MEPGSSPTGGGAGRLPAPAAGRGNGLEVDVVLQDAGWRRLLPRAEALARRAVRAALRGTGASGTLTVLLADDRELRRLNGEHRGKDKPTNVLSFPGGSGAPGRPPGHLGDIALALGTVRREAEAAGKRPAAHFAHLVAHGALHLLGHDHLSAGEARRMERAEARAMRHLRLPNPWKPPLGAAA</sequence>
<feature type="binding site" evidence="7">
    <location>
        <position position="143"/>
    </location>
    <ligand>
        <name>Zn(2+)</name>
        <dbReference type="ChEBI" id="CHEBI:29105"/>
        <note>catalytic</note>
    </ligand>
</feature>
<keyword evidence="7" id="KW-0963">Cytoplasm</keyword>
<comment type="subcellular location">
    <subcellularLocation>
        <location evidence="7">Cytoplasm</location>
    </subcellularLocation>
</comment>
<evidence type="ECO:0000256" key="4">
    <source>
        <dbReference type="ARBA" id="ARBA00022759"/>
    </source>
</evidence>
<keyword evidence="7" id="KW-0698">rRNA processing</keyword>
<organism evidence="9 10">
    <name type="scientific">Craurococcus roseus</name>
    <dbReference type="NCBI Taxonomy" id="77585"/>
    <lineage>
        <taxon>Bacteria</taxon>
        <taxon>Pseudomonadati</taxon>
        <taxon>Pseudomonadota</taxon>
        <taxon>Alphaproteobacteria</taxon>
        <taxon>Acetobacterales</taxon>
        <taxon>Acetobacteraceae</taxon>
        <taxon>Craurococcus</taxon>
    </lineage>
</organism>
<evidence type="ECO:0000256" key="2">
    <source>
        <dbReference type="ARBA" id="ARBA00022722"/>
    </source>
</evidence>
<feature type="binding site" evidence="7">
    <location>
        <position position="149"/>
    </location>
    <ligand>
        <name>Zn(2+)</name>
        <dbReference type="ChEBI" id="CHEBI:29105"/>
        <note>catalytic</note>
    </ligand>
</feature>
<feature type="binding site" evidence="7">
    <location>
        <position position="139"/>
    </location>
    <ligand>
        <name>Zn(2+)</name>
        <dbReference type="ChEBI" id="CHEBI:29105"/>
        <note>catalytic</note>
    </ligand>
</feature>
<protein>
    <recommendedName>
        <fullName evidence="7">Endoribonuclease YbeY</fullName>
        <ecNumber evidence="7">3.1.-.-</ecNumber>
    </recommendedName>
</protein>
<dbReference type="Gene3D" id="3.40.390.30">
    <property type="entry name" value="Metalloproteases ('zincins'), catalytic domain"/>
    <property type="match status" value="1"/>
</dbReference>
<keyword evidence="2 7" id="KW-0540">Nuclease</keyword>
<dbReference type="SUPFAM" id="SSF55486">
    <property type="entry name" value="Metalloproteases ('zincins'), catalytic domain"/>
    <property type="match status" value="1"/>
</dbReference>
<keyword evidence="7" id="KW-0690">Ribosome biogenesis</keyword>
<evidence type="ECO:0000256" key="6">
    <source>
        <dbReference type="ARBA" id="ARBA00022833"/>
    </source>
</evidence>
<dbReference type="InterPro" id="IPR023091">
    <property type="entry name" value="MetalPrtase_cat_dom_sf_prd"/>
</dbReference>
<dbReference type="Pfam" id="PF02130">
    <property type="entry name" value="YbeY"/>
    <property type="match status" value="1"/>
</dbReference>
<keyword evidence="4 7" id="KW-0255">Endonuclease</keyword>
<dbReference type="InterPro" id="IPR002036">
    <property type="entry name" value="YbeY"/>
</dbReference>
<evidence type="ECO:0000256" key="3">
    <source>
        <dbReference type="ARBA" id="ARBA00022723"/>
    </source>
</evidence>
<dbReference type="HAMAP" id="MF_00009">
    <property type="entry name" value="Endoribonucl_YbeY"/>
    <property type="match status" value="1"/>
</dbReference>
<dbReference type="PANTHER" id="PTHR46986">
    <property type="entry name" value="ENDORIBONUCLEASE YBEY, CHLOROPLASTIC"/>
    <property type="match status" value="1"/>
</dbReference>
<gene>
    <name evidence="7 9" type="primary">ybeY</name>
    <name evidence="9" type="ORF">GCM10009416_19040</name>
</gene>
<name>A0ABN1F2K0_9PROT</name>
<dbReference type="InterPro" id="IPR020549">
    <property type="entry name" value="YbeY_CS"/>
</dbReference>
<dbReference type="Proteomes" id="UP001501588">
    <property type="component" value="Unassembled WGS sequence"/>
</dbReference>
<keyword evidence="6 7" id="KW-0862">Zinc</keyword>
<feature type="region of interest" description="Disordered" evidence="8">
    <location>
        <begin position="80"/>
        <end position="103"/>
    </location>
</feature>
<evidence type="ECO:0000256" key="5">
    <source>
        <dbReference type="ARBA" id="ARBA00022801"/>
    </source>
</evidence>
<accession>A0ABN1F2K0</accession>
<keyword evidence="5 7" id="KW-0378">Hydrolase</keyword>
<dbReference type="PANTHER" id="PTHR46986:SF1">
    <property type="entry name" value="ENDORIBONUCLEASE YBEY, CHLOROPLASTIC"/>
    <property type="match status" value="1"/>
</dbReference>
<dbReference type="EC" id="3.1.-.-" evidence="7"/>
<comment type="similarity">
    <text evidence="1 7">Belongs to the endoribonuclease YbeY family.</text>
</comment>
<dbReference type="EMBL" id="BAAAFZ010000022">
    <property type="protein sequence ID" value="GAA0580783.1"/>
    <property type="molecule type" value="Genomic_DNA"/>
</dbReference>
<dbReference type="PROSITE" id="PS01306">
    <property type="entry name" value="UPF0054"/>
    <property type="match status" value="1"/>
</dbReference>
<dbReference type="RefSeq" id="WP_408871531.1">
    <property type="nucleotide sequence ID" value="NZ_BAAAFZ010000022.1"/>
</dbReference>
<evidence type="ECO:0000256" key="7">
    <source>
        <dbReference type="HAMAP-Rule" id="MF_00009"/>
    </source>
</evidence>
<comment type="function">
    <text evidence="7">Single strand-specific metallo-endoribonuclease involved in late-stage 70S ribosome quality control and in maturation of the 3' terminus of the 16S rRNA.</text>
</comment>
<dbReference type="NCBIfam" id="TIGR00043">
    <property type="entry name" value="rRNA maturation RNase YbeY"/>
    <property type="match status" value="1"/>
</dbReference>
<reference evidence="9 10" key="1">
    <citation type="journal article" date="2019" name="Int. J. Syst. Evol. Microbiol.">
        <title>The Global Catalogue of Microorganisms (GCM) 10K type strain sequencing project: providing services to taxonomists for standard genome sequencing and annotation.</title>
        <authorList>
            <consortium name="The Broad Institute Genomics Platform"/>
            <consortium name="The Broad Institute Genome Sequencing Center for Infectious Disease"/>
            <person name="Wu L."/>
            <person name="Ma J."/>
        </authorList>
    </citation>
    <scope>NUCLEOTIDE SEQUENCE [LARGE SCALE GENOMIC DNA]</scope>
    <source>
        <strain evidence="9 10">JCM 9933</strain>
    </source>
</reference>
<evidence type="ECO:0000256" key="1">
    <source>
        <dbReference type="ARBA" id="ARBA00010875"/>
    </source>
</evidence>